<comment type="caution">
    <text evidence="2">The sequence shown here is derived from an EMBL/GenBank/DDBJ whole genome shotgun (WGS) entry which is preliminary data.</text>
</comment>
<organism evidence="2 3">
    <name type="scientific">Talaromyces pinophilus</name>
    <name type="common">Penicillium pinophilum</name>
    <dbReference type="NCBI Taxonomy" id="128442"/>
    <lineage>
        <taxon>Eukaryota</taxon>
        <taxon>Fungi</taxon>
        <taxon>Dikarya</taxon>
        <taxon>Ascomycota</taxon>
        <taxon>Pezizomycotina</taxon>
        <taxon>Eurotiomycetes</taxon>
        <taxon>Eurotiomycetidae</taxon>
        <taxon>Eurotiales</taxon>
        <taxon>Trichocomaceae</taxon>
        <taxon>Talaromyces</taxon>
        <taxon>Talaromyces sect. Talaromyces</taxon>
    </lineage>
</organism>
<feature type="region of interest" description="Disordered" evidence="1">
    <location>
        <begin position="88"/>
        <end position="107"/>
    </location>
</feature>
<sequence length="107" mass="12243">MYRVCSVYDRVQHKLSERLTVEGKWIRRSASYRVRTQRTEALARQMKATCGITECPRSAWTVRSVWGVESPLALGSWSVTGQGFWTSAGDKEADETREEIEEGWSIV</sequence>
<keyword evidence="3" id="KW-1185">Reference proteome</keyword>
<dbReference type="AlphaFoldDB" id="A0A6V8H3M5"/>
<dbReference type="Proteomes" id="UP000053095">
    <property type="component" value="Unassembled WGS sequence"/>
</dbReference>
<reference evidence="3" key="1">
    <citation type="journal article" date="2015" name="Genome Announc.">
        <title>Draft genome sequence of Talaromyces cellulolyticus strain Y-94, a source of lignocellulosic biomass-degrading enzymes.</title>
        <authorList>
            <person name="Fujii T."/>
            <person name="Koike H."/>
            <person name="Sawayama S."/>
            <person name="Yano S."/>
            <person name="Inoue H."/>
        </authorList>
    </citation>
    <scope>NUCLEOTIDE SEQUENCE [LARGE SCALE GENOMIC DNA]</scope>
    <source>
        <strain evidence="3">Y-94</strain>
    </source>
</reference>
<dbReference type="EMBL" id="DF933813">
    <property type="protein sequence ID" value="GAM35714.1"/>
    <property type="molecule type" value="Genomic_DNA"/>
</dbReference>
<protein>
    <submittedName>
        <fullName evidence="2">Uncharacterized protein</fullName>
    </submittedName>
</protein>
<evidence type="ECO:0000256" key="1">
    <source>
        <dbReference type="SAM" id="MobiDB-lite"/>
    </source>
</evidence>
<name>A0A6V8H3M5_TALPI</name>
<gene>
    <name evidence="2" type="ORF">TCE0_017r04253</name>
</gene>
<evidence type="ECO:0000313" key="2">
    <source>
        <dbReference type="EMBL" id="GAM35714.1"/>
    </source>
</evidence>
<proteinExistence type="predicted"/>
<accession>A0A6V8H3M5</accession>
<evidence type="ECO:0000313" key="3">
    <source>
        <dbReference type="Proteomes" id="UP000053095"/>
    </source>
</evidence>
<feature type="compositionally biased region" description="Acidic residues" evidence="1">
    <location>
        <begin position="92"/>
        <end position="107"/>
    </location>
</feature>